<dbReference type="Pfam" id="PF13041">
    <property type="entry name" value="PPR_2"/>
    <property type="match status" value="2"/>
</dbReference>
<evidence type="ECO:0000259" key="4">
    <source>
        <dbReference type="Pfam" id="PF17177"/>
    </source>
</evidence>
<keyword evidence="3" id="KW-0472">Membrane</keyword>
<dbReference type="EMBL" id="QPKB01000007">
    <property type="protein sequence ID" value="RWR89116.1"/>
    <property type="molecule type" value="Genomic_DNA"/>
</dbReference>
<dbReference type="Gene3D" id="1.25.40.10">
    <property type="entry name" value="Tetratricopeptide repeat domain"/>
    <property type="match status" value="3"/>
</dbReference>
<dbReference type="PANTHER" id="PTHR47926">
    <property type="entry name" value="PENTATRICOPEPTIDE REPEAT-CONTAINING PROTEIN"/>
    <property type="match status" value="1"/>
</dbReference>
<dbReference type="AlphaFoldDB" id="A0A443PEA3"/>
<dbReference type="NCBIfam" id="TIGR00756">
    <property type="entry name" value="PPR"/>
    <property type="match status" value="4"/>
</dbReference>
<feature type="repeat" description="PPR" evidence="2">
    <location>
        <begin position="169"/>
        <end position="203"/>
    </location>
</feature>
<feature type="domain" description="PROP1-like PPR" evidence="4">
    <location>
        <begin position="64"/>
        <end position="268"/>
    </location>
</feature>
<dbReference type="InterPro" id="IPR033443">
    <property type="entry name" value="PROP1-like_PPR_dom"/>
</dbReference>
<gene>
    <name evidence="5" type="ORF">CKAN_01816500</name>
</gene>
<sequence>MHASHLSLSKCPSISLQFPKTPPSFSPKPNSIIIPKSLHSSKQPINIHKINNNNNERPDIGKPSSHNLTKHWNTKIKHHLQKGDYKNSLSLYNQMLNELINPNSTTFVLVLRACTSLNDLKSLRLVHNDILRLIPDANAFVGANLVDGYLKCGRTDLAHQVLDQMCHDHVVSWTMIMRHSSQNGDFDSAIRVFRKMVAEGVDPDEVALASVLSTVTGRGCLKHGMEVHGYLVRKGFEFNEIMNCSLVNMYMKLGKTKFAYRIFDRMGRKNVGLWTALITGLINMGDAIGGVVLFKKMVSSGIKPNEKTMSCILRAISQLGSLHLGIQVHAQAIKRQLATDAFVMSGLIDVYAKCATNLRSCQQLFDETRSKDVVSWTSMISAYGRQGDGRAALCTFSEMQAAGIYPDRVTFASVLSACSASGLLHEGLEFFDSMIRDYKVRPTEAHHACLVDLIARDGRLQEAYRLIENMDLRTDGGVWEAFLCACRVHGNVILGEVAARRLMEIEPNNSASYILLSDIYSAAGRRGSAASMRKMLQNK</sequence>
<comment type="caution">
    <text evidence="5">The sequence shown here is derived from an EMBL/GenBank/DDBJ whole genome shotgun (WGS) entry which is preliminary data.</text>
</comment>
<dbReference type="PROSITE" id="PS51375">
    <property type="entry name" value="PPR"/>
    <property type="match status" value="4"/>
</dbReference>
<evidence type="ECO:0000256" key="3">
    <source>
        <dbReference type="SAM" id="Phobius"/>
    </source>
</evidence>
<dbReference type="GO" id="GO:0009451">
    <property type="term" value="P:RNA modification"/>
    <property type="evidence" value="ECO:0007669"/>
    <property type="project" value="InterPro"/>
</dbReference>
<dbReference type="FunFam" id="1.25.40.10:FF:000090">
    <property type="entry name" value="Pentatricopeptide repeat-containing protein, chloroplastic"/>
    <property type="match status" value="1"/>
</dbReference>
<keyword evidence="1" id="KW-0677">Repeat</keyword>
<organism evidence="5 6">
    <name type="scientific">Cinnamomum micranthum f. kanehirae</name>
    <dbReference type="NCBI Taxonomy" id="337451"/>
    <lineage>
        <taxon>Eukaryota</taxon>
        <taxon>Viridiplantae</taxon>
        <taxon>Streptophyta</taxon>
        <taxon>Embryophyta</taxon>
        <taxon>Tracheophyta</taxon>
        <taxon>Spermatophyta</taxon>
        <taxon>Magnoliopsida</taxon>
        <taxon>Magnoliidae</taxon>
        <taxon>Laurales</taxon>
        <taxon>Lauraceae</taxon>
        <taxon>Cinnamomum</taxon>
    </lineage>
</organism>
<evidence type="ECO:0000256" key="2">
    <source>
        <dbReference type="PROSITE-ProRule" id="PRU00708"/>
    </source>
</evidence>
<keyword evidence="6" id="KW-1185">Reference proteome</keyword>
<evidence type="ECO:0000313" key="6">
    <source>
        <dbReference type="Proteomes" id="UP000283530"/>
    </source>
</evidence>
<keyword evidence="3" id="KW-0812">Transmembrane</keyword>
<feature type="repeat" description="PPR" evidence="2">
    <location>
        <begin position="270"/>
        <end position="304"/>
    </location>
</feature>
<evidence type="ECO:0000256" key="1">
    <source>
        <dbReference type="ARBA" id="ARBA00022737"/>
    </source>
</evidence>
<dbReference type="Pfam" id="PF17177">
    <property type="entry name" value="PPR_long"/>
    <property type="match status" value="1"/>
</dbReference>
<dbReference type="STRING" id="337451.A0A443PEA3"/>
<protein>
    <submittedName>
        <fullName evidence="5">Pentatricopeptide repeat-containing protein</fullName>
    </submittedName>
</protein>
<dbReference type="GO" id="GO:0003723">
    <property type="term" value="F:RNA binding"/>
    <property type="evidence" value="ECO:0007669"/>
    <property type="project" value="InterPro"/>
</dbReference>
<accession>A0A443PEA3</accession>
<dbReference type="Pfam" id="PF20431">
    <property type="entry name" value="E_motif"/>
    <property type="match status" value="1"/>
</dbReference>
<name>A0A443PEA3_9MAGN</name>
<dbReference type="InterPro" id="IPR011990">
    <property type="entry name" value="TPR-like_helical_dom_sf"/>
</dbReference>
<feature type="repeat" description="PPR" evidence="2">
    <location>
        <begin position="372"/>
        <end position="406"/>
    </location>
</feature>
<dbReference type="InterPro" id="IPR046848">
    <property type="entry name" value="E_motif"/>
</dbReference>
<dbReference type="OrthoDB" id="185373at2759"/>
<proteinExistence type="predicted"/>
<feature type="transmembrane region" description="Helical" evidence="3">
    <location>
        <begin position="271"/>
        <end position="294"/>
    </location>
</feature>
<reference evidence="5 6" key="1">
    <citation type="journal article" date="2019" name="Nat. Plants">
        <title>Stout camphor tree genome fills gaps in understanding of flowering plant genome evolution.</title>
        <authorList>
            <person name="Chaw S.M."/>
            <person name="Liu Y.C."/>
            <person name="Wu Y.W."/>
            <person name="Wang H.Y."/>
            <person name="Lin C.I."/>
            <person name="Wu C.S."/>
            <person name="Ke H.M."/>
            <person name="Chang L.Y."/>
            <person name="Hsu C.Y."/>
            <person name="Yang H.T."/>
            <person name="Sudianto E."/>
            <person name="Hsu M.H."/>
            <person name="Wu K.P."/>
            <person name="Wang L.N."/>
            <person name="Leebens-Mack J.H."/>
            <person name="Tsai I.J."/>
        </authorList>
    </citation>
    <scope>NUCLEOTIDE SEQUENCE [LARGE SCALE GENOMIC DNA]</scope>
    <source>
        <strain evidence="6">cv. Chaw 1501</strain>
        <tissue evidence="5">Young leaves</tissue>
    </source>
</reference>
<feature type="repeat" description="PPR" evidence="2">
    <location>
        <begin position="407"/>
        <end position="442"/>
    </location>
</feature>
<dbReference type="InterPro" id="IPR046960">
    <property type="entry name" value="PPR_At4g14850-like_plant"/>
</dbReference>
<dbReference type="InterPro" id="IPR002885">
    <property type="entry name" value="PPR_rpt"/>
</dbReference>
<keyword evidence="3" id="KW-1133">Transmembrane helix</keyword>
<dbReference type="Proteomes" id="UP000283530">
    <property type="component" value="Unassembled WGS sequence"/>
</dbReference>
<evidence type="ECO:0000313" key="5">
    <source>
        <dbReference type="EMBL" id="RWR89116.1"/>
    </source>
</evidence>